<protein>
    <submittedName>
        <fullName evidence="2">Uncharacterized protein</fullName>
    </submittedName>
</protein>
<dbReference type="AlphaFoldDB" id="A0A0H2VAC4"/>
<dbReference type="EMBL" id="AE014075">
    <property type="protein sequence ID" value="AAN81935.1"/>
    <property type="molecule type" value="Genomic_DNA"/>
</dbReference>
<proteinExistence type="predicted"/>
<gene>
    <name evidence="2" type="ordered locus">c3487</name>
</gene>
<name>A0A0H2VAC4_ECOL6</name>
<keyword evidence="1" id="KW-1133">Transmembrane helix</keyword>
<sequence length="49" mass="5911">MPRIFDLVFFDIFLVLNVVLFKLTFSSIYLYIEICSFFGFLFCYDFGVF</sequence>
<evidence type="ECO:0000256" key="1">
    <source>
        <dbReference type="SAM" id="Phobius"/>
    </source>
</evidence>
<dbReference type="HOGENOM" id="CLU_3135525_0_0_6"/>
<keyword evidence="3" id="KW-1185">Reference proteome</keyword>
<evidence type="ECO:0000313" key="3">
    <source>
        <dbReference type="Proteomes" id="UP000001410"/>
    </source>
</evidence>
<reference evidence="2 3" key="1">
    <citation type="journal article" date="2002" name="Proc. Natl. Acad. Sci. U.S.A.">
        <title>Extensive mosaic structure revealed by the complete genome sequence of uropathogenic Escherichia coli.</title>
        <authorList>
            <person name="Welch R.A."/>
            <person name="Burland V."/>
            <person name="Plunkett G.III."/>
            <person name="Redford P."/>
            <person name="Roesch P."/>
            <person name="Rasko D."/>
            <person name="Buckles E.L."/>
            <person name="Liou S.R."/>
            <person name="Boutin A."/>
            <person name="Hackett J."/>
            <person name="Stroud D."/>
            <person name="Mayhew G.F."/>
            <person name="Rose D.J."/>
            <person name="Zhou S."/>
            <person name="Schwartz D.C."/>
            <person name="Perna N.T."/>
            <person name="Mobley H.L."/>
            <person name="Donnenberg M.S."/>
            <person name="Blattner F.R."/>
        </authorList>
    </citation>
    <scope>NUCLEOTIDE SEQUENCE [LARGE SCALE GENOMIC DNA]</scope>
    <source>
        <strain evidence="3">CFT073 / ATCC 700928 / UPEC</strain>
    </source>
</reference>
<feature type="transmembrane region" description="Helical" evidence="1">
    <location>
        <begin position="7"/>
        <end position="23"/>
    </location>
</feature>
<accession>A0A0H2VAC4</accession>
<feature type="transmembrane region" description="Helical" evidence="1">
    <location>
        <begin position="29"/>
        <end position="48"/>
    </location>
</feature>
<dbReference type="STRING" id="199310.c3487"/>
<keyword evidence="1" id="KW-0812">Transmembrane</keyword>
<dbReference type="Proteomes" id="UP000001410">
    <property type="component" value="Chromosome"/>
</dbReference>
<keyword evidence="1" id="KW-0472">Membrane</keyword>
<dbReference type="KEGG" id="ecc:c3487"/>
<organism evidence="2 3">
    <name type="scientific">Escherichia coli O6:H1 (strain CFT073 / ATCC 700928 / UPEC)</name>
    <dbReference type="NCBI Taxonomy" id="199310"/>
    <lineage>
        <taxon>Bacteria</taxon>
        <taxon>Pseudomonadati</taxon>
        <taxon>Pseudomonadota</taxon>
        <taxon>Gammaproteobacteria</taxon>
        <taxon>Enterobacterales</taxon>
        <taxon>Enterobacteriaceae</taxon>
        <taxon>Escherichia</taxon>
    </lineage>
</organism>
<evidence type="ECO:0000313" key="2">
    <source>
        <dbReference type="EMBL" id="AAN81935.1"/>
    </source>
</evidence>